<dbReference type="STRING" id="1121357.SAMN05661109_00912"/>
<evidence type="ECO:0000256" key="1">
    <source>
        <dbReference type="ARBA" id="ARBA00008785"/>
    </source>
</evidence>
<evidence type="ECO:0000256" key="5">
    <source>
        <dbReference type="PIRSR" id="PIRSR000106-3"/>
    </source>
</evidence>
<evidence type="ECO:0000259" key="7">
    <source>
        <dbReference type="SMART" id="SM01274"/>
    </source>
</evidence>
<dbReference type="InterPro" id="IPR001891">
    <property type="entry name" value="Malic_OxRdtase"/>
</dbReference>
<feature type="active site" description="Proton donor" evidence="3">
    <location>
        <position position="45"/>
    </location>
</feature>
<dbReference type="SUPFAM" id="SSF51735">
    <property type="entry name" value="NAD(P)-binding Rossmann-fold domains"/>
    <property type="match status" value="1"/>
</dbReference>
<organism evidence="8 9">
    <name type="scientific">Corynebacterium cystitidis DSM 20524</name>
    <dbReference type="NCBI Taxonomy" id="1121357"/>
    <lineage>
        <taxon>Bacteria</taxon>
        <taxon>Bacillati</taxon>
        <taxon>Actinomycetota</taxon>
        <taxon>Actinomycetes</taxon>
        <taxon>Mycobacteriales</taxon>
        <taxon>Corynebacteriaceae</taxon>
        <taxon>Corynebacterium</taxon>
    </lineage>
</organism>
<dbReference type="Proteomes" id="UP000198929">
    <property type="component" value="Unassembled WGS sequence"/>
</dbReference>
<proteinExistence type="inferred from homology"/>
<feature type="binding site" evidence="4">
    <location>
        <position position="293"/>
    </location>
    <ligand>
        <name>(S)-malate</name>
        <dbReference type="ChEBI" id="CHEBI:15589"/>
    </ligand>
</feature>
<dbReference type="InterPro" id="IPR037062">
    <property type="entry name" value="Malic_N_dom_sf"/>
</dbReference>
<dbReference type="GO" id="GO:0016616">
    <property type="term" value="F:oxidoreductase activity, acting on the CH-OH group of donors, NAD or NADP as acceptor"/>
    <property type="evidence" value="ECO:0007669"/>
    <property type="project" value="InterPro"/>
</dbReference>
<dbReference type="InterPro" id="IPR012302">
    <property type="entry name" value="Malic_NAD-bd"/>
</dbReference>
<sequence length="390" mass="40215">MSNLEPASPANPITDAEVYAAHAGGKLTVTSSRRLETKRDLSVVYSPGVAVACMAIKNNPERVRELTGTGRTVAVVSDGTAVLGLGDIGPHAALPVMEGKCQLFTSFADLNAIPIVLDVHDVDGIVSAVKAIAPSFGAINLEDIAAPACFEVERRLDEELDIPVFHDDQHGTAIVVTAGMSNACKVTGRTLADLRVVISGAGAAGVACTRMLLDAGVKDIVMLDSRGIISKGRDGLTPVKVALADETNPRALSGGPEEAFRDADAFIGVSRGHVGEELLELMAADPLLFSLANPDPEIPHELAQKYGSVVATGRSDLPNQVNNVLAFPGIFHGALAAGATSITTEMKLAAAKAIAEQVGDDLAPDFIMPSPLNPNVAPAVSAAVQAAAEA</sequence>
<dbReference type="PANTHER" id="PTHR43237:SF4">
    <property type="entry name" value="NADP-DEPENDENT MALIC ENZYME"/>
    <property type="match status" value="1"/>
</dbReference>
<evidence type="ECO:0000259" key="6">
    <source>
        <dbReference type="SMART" id="SM00919"/>
    </source>
</evidence>
<keyword evidence="9" id="KW-1185">Reference proteome</keyword>
<evidence type="ECO:0000256" key="4">
    <source>
        <dbReference type="PIRSR" id="PIRSR000106-2"/>
    </source>
</evidence>
<feature type="domain" description="Malic enzyme NAD-binding" evidence="6">
    <location>
        <begin position="169"/>
        <end position="389"/>
    </location>
</feature>
<reference evidence="9" key="1">
    <citation type="submission" date="2016-10" db="EMBL/GenBank/DDBJ databases">
        <authorList>
            <person name="Varghese N."/>
            <person name="Submissions S."/>
        </authorList>
    </citation>
    <scope>NUCLEOTIDE SEQUENCE [LARGE SCALE GENOMIC DNA]</scope>
    <source>
        <strain evidence="9">DSM 20524</strain>
    </source>
</reference>
<dbReference type="GO" id="GO:0051287">
    <property type="term" value="F:NAD binding"/>
    <property type="evidence" value="ECO:0007669"/>
    <property type="project" value="InterPro"/>
</dbReference>
<dbReference type="Gene3D" id="3.40.50.10380">
    <property type="entry name" value="Malic enzyme, N-terminal domain"/>
    <property type="match status" value="1"/>
</dbReference>
<evidence type="ECO:0000313" key="8">
    <source>
        <dbReference type="EMBL" id="SER76061.1"/>
    </source>
</evidence>
<comment type="cofactor">
    <cofactor evidence="5">
        <name>Mg(2+)</name>
        <dbReference type="ChEBI" id="CHEBI:18420"/>
    </cofactor>
    <cofactor evidence="5">
        <name>Mn(2+)</name>
        <dbReference type="ChEBI" id="CHEBI:29035"/>
    </cofactor>
    <text evidence="5">Divalent metal cations. Prefers magnesium or manganese.</text>
</comment>
<evidence type="ECO:0000256" key="2">
    <source>
        <dbReference type="ARBA" id="ARBA00023002"/>
    </source>
</evidence>
<dbReference type="PANTHER" id="PTHR43237">
    <property type="entry name" value="NADP-DEPENDENT MALIC ENZYME"/>
    <property type="match status" value="1"/>
</dbReference>
<dbReference type="InterPro" id="IPR012301">
    <property type="entry name" value="Malic_N_dom"/>
</dbReference>
<name>A0A1H9RSY6_9CORY</name>
<keyword evidence="2" id="KW-0560">Oxidoreductase</keyword>
<gene>
    <name evidence="8" type="ORF">SAMN05661109_00912</name>
</gene>
<feature type="binding site" evidence="4">
    <location>
        <position position="322"/>
    </location>
    <ligand>
        <name>(S)-malate</name>
        <dbReference type="ChEBI" id="CHEBI:15589"/>
    </ligand>
</feature>
<dbReference type="Pfam" id="PF03949">
    <property type="entry name" value="Malic_M"/>
    <property type="match status" value="1"/>
</dbReference>
<dbReference type="GO" id="GO:0004470">
    <property type="term" value="F:malic enzyme activity"/>
    <property type="evidence" value="ECO:0007669"/>
    <property type="project" value="InterPro"/>
</dbReference>
<dbReference type="PIRSF" id="PIRSF000106">
    <property type="entry name" value="ME"/>
    <property type="match status" value="1"/>
</dbReference>
<evidence type="ECO:0000256" key="3">
    <source>
        <dbReference type="PIRSR" id="PIRSR000106-1"/>
    </source>
</evidence>
<feature type="binding site" evidence="5">
    <location>
        <position position="143"/>
    </location>
    <ligand>
        <name>a divalent metal cation</name>
        <dbReference type="ChEBI" id="CHEBI:60240"/>
    </ligand>
</feature>
<dbReference type="GO" id="GO:0046872">
    <property type="term" value="F:metal ion binding"/>
    <property type="evidence" value="ECO:0007669"/>
    <property type="project" value="UniProtKB-KW"/>
</dbReference>
<dbReference type="InterPro" id="IPR051674">
    <property type="entry name" value="Malate_Decarboxylase"/>
</dbReference>
<dbReference type="Pfam" id="PF00390">
    <property type="entry name" value="malic"/>
    <property type="match status" value="1"/>
</dbReference>
<accession>A0A1H9RSY6</accession>
<protein>
    <submittedName>
        <fullName evidence="8">Malate dehydrogenase (Oxaloacetate-decarboxylating)</fullName>
    </submittedName>
</protein>
<feature type="active site" description="Proton acceptor" evidence="3">
    <location>
        <position position="100"/>
    </location>
</feature>
<feature type="binding site" evidence="5">
    <location>
        <position position="142"/>
    </location>
    <ligand>
        <name>a divalent metal cation</name>
        <dbReference type="ChEBI" id="CHEBI:60240"/>
    </ligand>
</feature>
<dbReference type="RefSeq" id="WP_092256868.1">
    <property type="nucleotide sequence ID" value="NZ_CP047199.1"/>
</dbReference>
<keyword evidence="5" id="KW-0479">Metal-binding</keyword>
<dbReference type="CDD" id="cd05311">
    <property type="entry name" value="NAD_bind_2_malic_enz"/>
    <property type="match status" value="1"/>
</dbReference>
<dbReference type="SUPFAM" id="SSF53223">
    <property type="entry name" value="Aminoacid dehydrogenase-like, N-terminal domain"/>
    <property type="match status" value="1"/>
</dbReference>
<dbReference type="AlphaFoldDB" id="A0A1H9RSY6"/>
<dbReference type="InterPro" id="IPR036291">
    <property type="entry name" value="NAD(P)-bd_dom_sf"/>
</dbReference>
<feature type="domain" description="Malic enzyme N-terminal" evidence="7">
    <location>
        <begin position="24"/>
        <end position="157"/>
    </location>
</feature>
<evidence type="ECO:0000313" key="9">
    <source>
        <dbReference type="Proteomes" id="UP000198929"/>
    </source>
</evidence>
<dbReference type="InterPro" id="IPR045213">
    <property type="entry name" value="Malic_NAD-bd_bact_type"/>
</dbReference>
<dbReference type="SMART" id="SM00919">
    <property type="entry name" value="Malic_M"/>
    <property type="match status" value="1"/>
</dbReference>
<dbReference type="EMBL" id="FOGQ01000003">
    <property type="protein sequence ID" value="SER76061.1"/>
    <property type="molecule type" value="Genomic_DNA"/>
</dbReference>
<dbReference type="InterPro" id="IPR046346">
    <property type="entry name" value="Aminoacid_DH-like_N_sf"/>
</dbReference>
<dbReference type="SMART" id="SM01274">
    <property type="entry name" value="malic"/>
    <property type="match status" value="1"/>
</dbReference>
<feature type="binding site" evidence="5">
    <location>
        <position position="168"/>
    </location>
    <ligand>
        <name>a divalent metal cation</name>
        <dbReference type="ChEBI" id="CHEBI:60240"/>
    </ligand>
</feature>
<dbReference type="Gene3D" id="3.40.50.720">
    <property type="entry name" value="NAD(P)-binding Rossmann-like Domain"/>
    <property type="match status" value="1"/>
</dbReference>
<comment type="similarity">
    <text evidence="1">Belongs to the malic enzymes family.</text>
</comment>